<evidence type="ECO:0000256" key="1">
    <source>
        <dbReference type="ARBA" id="ARBA00022679"/>
    </source>
</evidence>
<sequence length="254" mass="27365">MSDIDGEKLVEAMRRSADELSSPRGIRDLDVTLEQIVTSAVETIPGVDDGSISMTEGGRVDTRHPTNDAIRRLDETQNEFNEGPCLAALETPPDNGVVVAQDLADADADADAGRWPRFAPIAVEAGYRGLLSTQLRVAAGPLAALNLYAHDADVFDEHARTLAGLFGAQAALLLYGAENARHLRRAVDSRDVIGQAKGIVMERFTLDDDGVFQLLVQSSQETNMKLIEVARWLVGEVTARRSPETTGTAAATRE</sequence>
<protein>
    <submittedName>
        <fullName evidence="6">GAF and ANTAR domain-containing protein</fullName>
    </submittedName>
</protein>
<dbReference type="Gene3D" id="3.30.450.40">
    <property type="match status" value="1"/>
</dbReference>
<dbReference type="InterPro" id="IPR029016">
    <property type="entry name" value="GAF-like_dom_sf"/>
</dbReference>
<dbReference type="Proteomes" id="UP001595909">
    <property type="component" value="Unassembled WGS sequence"/>
</dbReference>
<dbReference type="Pfam" id="PF03861">
    <property type="entry name" value="ANTAR"/>
    <property type="match status" value="1"/>
</dbReference>
<reference evidence="7" key="1">
    <citation type="journal article" date="2019" name="Int. J. Syst. Evol. Microbiol.">
        <title>The Global Catalogue of Microorganisms (GCM) 10K type strain sequencing project: providing services to taxonomists for standard genome sequencing and annotation.</title>
        <authorList>
            <consortium name="The Broad Institute Genomics Platform"/>
            <consortium name="The Broad Institute Genome Sequencing Center for Infectious Disease"/>
            <person name="Wu L."/>
            <person name="Ma J."/>
        </authorList>
    </citation>
    <scope>NUCLEOTIDE SEQUENCE [LARGE SCALE GENOMIC DNA]</scope>
    <source>
        <strain evidence="7">CCUG 50347</strain>
    </source>
</reference>
<dbReference type="SUPFAM" id="SSF55781">
    <property type="entry name" value="GAF domain-like"/>
    <property type="match status" value="1"/>
</dbReference>
<evidence type="ECO:0000256" key="2">
    <source>
        <dbReference type="ARBA" id="ARBA00022777"/>
    </source>
</evidence>
<accession>A0ABV9RDQ4</accession>
<dbReference type="InterPro" id="IPR003018">
    <property type="entry name" value="GAF"/>
</dbReference>
<dbReference type="InterPro" id="IPR012074">
    <property type="entry name" value="GAF_ANTAR"/>
</dbReference>
<name>A0ABV9RDQ4_9PSEU</name>
<keyword evidence="7" id="KW-1185">Reference proteome</keyword>
<comment type="caution">
    <text evidence="6">The sequence shown here is derived from an EMBL/GenBank/DDBJ whole genome shotgun (WGS) entry which is preliminary data.</text>
</comment>
<dbReference type="PROSITE" id="PS50921">
    <property type="entry name" value="ANTAR"/>
    <property type="match status" value="1"/>
</dbReference>
<evidence type="ECO:0000313" key="6">
    <source>
        <dbReference type="EMBL" id="MFC4831689.1"/>
    </source>
</evidence>
<evidence type="ECO:0000256" key="3">
    <source>
        <dbReference type="ARBA" id="ARBA00023015"/>
    </source>
</evidence>
<organism evidence="6 7">
    <name type="scientific">Actinomycetospora chibensis</name>
    <dbReference type="NCBI Taxonomy" id="663606"/>
    <lineage>
        <taxon>Bacteria</taxon>
        <taxon>Bacillati</taxon>
        <taxon>Actinomycetota</taxon>
        <taxon>Actinomycetes</taxon>
        <taxon>Pseudonocardiales</taxon>
        <taxon>Pseudonocardiaceae</taxon>
        <taxon>Actinomycetospora</taxon>
    </lineage>
</organism>
<evidence type="ECO:0000256" key="4">
    <source>
        <dbReference type="ARBA" id="ARBA00023163"/>
    </source>
</evidence>
<dbReference type="RefSeq" id="WP_274188685.1">
    <property type="nucleotide sequence ID" value="NZ_BAABHN010000008.1"/>
</dbReference>
<dbReference type="InterPro" id="IPR036388">
    <property type="entry name" value="WH-like_DNA-bd_sf"/>
</dbReference>
<dbReference type="EMBL" id="JBHSIM010000008">
    <property type="protein sequence ID" value="MFC4831689.1"/>
    <property type="molecule type" value="Genomic_DNA"/>
</dbReference>
<dbReference type="SUPFAM" id="SSF52172">
    <property type="entry name" value="CheY-like"/>
    <property type="match status" value="1"/>
</dbReference>
<dbReference type="SMART" id="SM01012">
    <property type="entry name" value="ANTAR"/>
    <property type="match status" value="1"/>
</dbReference>
<gene>
    <name evidence="6" type="ORF">ACFPEL_04640</name>
</gene>
<keyword evidence="2" id="KW-0418">Kinase</keyword>
<dbReference type="InterPro" id="IPR011006">
    <property type="entry name" value="CheY-like_superfamily"/>
</dbReference>
<dbReference type="Gene3D" id="1.10.10.10">
    <property type="entry name" value="Winged helix-like DNA-binding domain superfamily/Winged helix DNA-binding domain"/>
    <property type="match status" value="1"/>
</dbReference>
<proteinExistence type="predicted"/>
<dbReference type="Pfam" id="PF13185">
    <property type="entry name" value="GAF_2"/>
    <property type="match status" value="1"/>
</dbReference>
<dbReference type="PIRSF" id="PIRSF036625">
    <property type="entry name" value="GAF_ANTAR"/>
    <property type="match status" value="1"/>
</dbReference>
<feature type="domain" description="ANTAR" evidence="5">
    <location>
        <begin position="173"/>
        <end position="234"/>
    </location>
</feature>
<dbReference type="InterPro" id="IPR005561">
    <property type="entry name" value="ANTAR"/>
</dbReference>
<evidence type="ECO:0000259" key="5">
    <source>
        <dbReference type="PROSITE" id="PS50921"/>
    </source>
</evidence>
<keyword evidence="4" id="KW-0804">Transcription</keyword>
<keyword evidence="3" id="KW-0805">Transcription regulation</keyword>
<keyword evidence="1" id="KW-0808">Transferase</keyword>
<evidence type="ECO:0000313" key="7">
    <source>
        <dbReference type="Proteomes" id="UP001595909"/>
    </source>
</evidence>